<sequence length="263" mass="28252">MIITINSIGVWGSGLNGWDATQAILRGEQPRVDDTRKLPPPSLLPPNERRRASQVIRLALLCAQEACQNGPYEASELPALFASSNGDGFIINRILDALASPMGAVSPSMFHNSVHNAPAGYWMIAHHCQQPAVSLGFHNETVAAALLKAATEASSEETPLLFCAYDAPIPGSLGTVRRTDQPFGCAFVLTPGAHAGPQLSLSLHNEVTETDPAIQLPVTLQDMARYNPAGRLLPLLHALAHHENHTLHLPYGQHTLTVELTHA</sequence>
<evidence type="ECO:0000256" key="1">
    <source>
        <dbReference type="SAM" id="MobiDB-lite"/>
    </source>
</evidence>
<feature type="domain" description="Beta-ketoacyl synthase-like N-terminal" evidence="2">
    <location>
        <begin position="30"/>
        <end position="210"/>
    </location>
</feature>
<proteinExistence type="predicted"/>
<feature type="region of interest" description="Disordered" evidence="1">
    <location>
        <begin position="28"/>
        <end position="47"/>
    </location>
</feature>
<accession>A0ABQ0NZ08</accession>
<dbReference type="Gene3D" id="3.40.47.10">
    <property type="match status" value="1"/>
</dbReference>
<dbReference type="SUPFAM" id="SSF53901">
    <property type="entry name" value="Thiolase-like"/>
    <property type="match status" value="1"/>
</dbReference>
<organism evidence="3 4">
    <name type="scientific">Saccharibacter floricola DSM 15669</name>
    <dbReference type="NCBI Taxonomy" id="1123227"/>
    <lineage>
        <taxon>Bacteria</taxon>
        <taxon>Pseudomonadati</taxon>
        <taxon>Pseudomonadota</taxon>
        <taxon>Alphaproteobacteria</taxon>
        <taxon>Acetobacterales</taxon>
        <taxon>Acetobacteraceae</taxon>
        <taxon>Saccharibacter</taxon>
    </lineage>
</organism>
<dbReference type="InterPro" id="IPR016039">
    <property type="entry name" value="Thiolase-like"/>
</dbReference>
<gene>
    <name evidence="3" type="ORF">AA15669_1188</name>
</gene>
<evidence type="ECO:0000313" key="3">
    <source>
        <dbReference type="EMBL" id="GBQ06999.1"/>
    </source>
</evidence>
<dbReference type="InterPro" id="IPR014030">
    <property type="entry name" value="Ketoacyl_synth_N"/>
</dbReference>
<dbReference type="Proteomes" id="UP001062901">
    <property type="component" value="Unassembled WGS sequence"/>
</dbReference>
<feature type="compositionally biased region" description="Basic and acidic residues" evidence="1">
    <location>
        <begin position="28"/>
        <end position="37"/>
    </location>
</feature>
<dbReference type="RefSeq" id="WP_018981195.1">
    <property type="nucleotide sequence ID" value="NZ_BAQD01000017.1"/>
</dbReference>
<dbReference type="EMBL" id="BAQD01000017">
    <property type="protein sequence ID" value="GBQ06999.1"/>
    <property type="molecule type" value="Genomic_DNA"/>
</dbReference>
<keyword evidence="4" id="KW-1185">Reference proteome</keyword>
<protein>
    <recommendedName>
        <fullName evidence="2">Beta-ketoacyl synthase-like N-terminal domain-containing protein</fullName>
    </recommendedName>
</protein>
<name>A0ABQ0NZ08_9PROT</name>
<comment type="caution">
    <text evidence="3">The sequence shown here is derived from an EMBL/GenBank/DDBJ whole genome shotgun (WGS) entry which is preliminary data.</text>
</comment>
<evidence type="ECO:0000313" key="4">
    <source>
        <dbReference type="Proteomes" id="UP001062901"/>
    </source>
</evidence>
<evidence type="ECO:0000259" key="2">
    <source>
        <dbReference type="Pfam" id="PF13723"/>
    </source>
</evidence>
<dbReference type="Pfam" id="PF13723">
    <property type="entry name" value="Ketoacyl-synt_2"/>
    <property type="match status" value="1"/>
</dbReference>
<reference evidence="3" key="1">
    <citation type="submission" date="2013-04" db="EMBL/GenBank/DDBJ databases">
        <title>The genome sequencing project of 58 acetic acid bacteria.</title>
        <authorList>
            <person name="Okamoto-Kainuma A."/>
            <person name="Ishikawa M."/>
            <person name="Umino S."/>
            <person name="Koizumi Y."/>
            <person name="Shiwa Y."/>
            <person name="Yoshikawa H."/>
            <person name="Matsutani M."/>
            <person name="Matsushita K."/>
        </authorList>
    </citation>
    <scope>NUCLEOTIDE SEQUENCE</scope>
    <source>
        <strain evidence="3">DSM 15669</strain>
    </source>
</reference>